<evidence type="ECO:0000313" key="8">
    <source>
        <dbReference type="EMBL" id="STZ14346.1"/>
    </source>
</evidence>
<dbReference type="GO" id="GO:0009318">
    <property type="term" value="C:exodeoxyribonuclease VII complex"/>
    <property type="evidence" value="ECO:0007669"/>
    <property type="project" value="InterPro"/>
</dbReference>
<dbReference type="AlphaFoldDB" id="A0A1S9ZYH9"/>
<dbReference type="EMBL" id="MUXU01000050">
    <property type="protein sequence ID" value="OOR88467.1"/>
    <property type="molecule type" value="Genomic_DNA"/>
</dbReference>
<comment type="similarity">
    <text evidence="1">Belongs to the XseB family.</text>
</comment>
<evidence type="ECO:0000256" key="5">
    <source>
        <dbReference type="ARBA" id="ARBA00022839"/>
    </source>
</evidence>
<dbReference type="Proteomes" id="UP000255279">
    <property type="component" value="Unassembled WGS sequence"/>
</dbReference>
<dbReference type="RefSeq" id="WP_078277040.1">
    <property type="nucleotide sequence ID" value="NZ_CAACXO010000003.1"/>
</dbReference>
<name>A0A1S9ZYH9_9GAMM</name>
<sequence length="83" mass="9368">MQTTTFKDAYHILKSNAERLEQSDELDIDHLIDTVEESIAAYKVCQERIHAVEAALEKAFADDLDAPKDSTSKDKALTEKEND</sequence>
<keyword evidence="2" id="KW-0963">Cytoplasm</keyword>
<dbReference type="GO" id="GO:0006308">
    <property type="term" value="P:DNA catabolic process"/>
    <property type="evidence" value="ECO:0007669"/>
    <property type="project" value="InterPro"/>
</dbReference>
<dbReference type="SUPFAM" id="SSF116842">
    <property type="entry name" value="XseB-like"/>
    <property type="match status" value="1"/>
</dbReference>
<keyword evidence="5" id="KW-0269">Exonuclease</keyword>
<evidence type="ECO:0000256" key="6">
    <source>
        <dbReference type="SAM" id="MobiDB-lite"/>
    </source>
</evidence>
<feature type="region of interest" description="Disordered" evidence="6">
    <location>
        <begin position="63"/>
        <end position="83"/>
    </location>
</feature>
<evidence type="ECO:0000313" key="10">
    <source>
        <dbReference type="Proteomes" id="UP000255279"/>
    </source>
</evidence>
<dbReference type="Gene3D" id="1.10.287.1040">
    <property type="entry name" value="Exonuclease VII, small subunit"/>
    <property type="match status" value="1"/>
</dbReference>
<keyword evidence="4" id="KW-0378">Hydrolase</keyword>
<dbReference type="NCBIfam" id="NF045605">
    <property type="entry name" value="xseB_Acin_var"/>
    <property type="match status" value="1"/>
</dbReference>
<dbReference type="InterPro" id="IPR003761">
    <property type="entry name" value="Exonuc_VII_S"/>
</dbReference>
<evidence type="ECO:0000256" key="4">
    <source>
        <dbReference type="ARBA" id="ARBA00022801"/>
    </source>
</evidence>
<reference evidence="8 10" key="2">
    <citation type="submission" date="2018-06" db="EMBL/GenBank/DDBJ databases">
        <authorList>
            <consortium name="Pathogen Informatics"/>
            <person name="Doyle S."/>
        </authorList>
    </citation>
    <scope>NUCLEOTIDE SEQUENCE [LARGE SCALE GENOMIC DNA]</scope>
    <source>
        <strain evidence="8 10">NCTC10293</strain>
    </source>
</reference>
<keyword evidence="3" id="KW-0540">Nuclease</keyword>
<accession>A0A1S9ZYH9</accession>
<dbReference type="EMBL" id="UGQE01000004">
    <property type="protein sequence ID" value="STZ14346.1"/>
    <property type="molecule type" value="Genomic_DNA"/>
</dbReference>
<organism evidence="7 9">
    <name type="scientific">Moraxella caviae</name>
    <dbReference type="NCBI Taxonomy" id="34060"/>
    <lineage>
        <taxon>Bacteria</taxon>
        <taxon>Pseudomonadati</taxon>
        <taxon>Pseudomonadota</taxon>
        <taxon>Gammaproteobacteria</taxon>
        <taxon>Moraxellales</taxon>
        <taxon>Moraxellaceae</taxon>
        <taxon>Moraxella</taxon>
    </lineage>
</organism>
<evidence type="ECO:0000313" key="9">
    <source>
        <dbReference type="Proteomes" id="UP000190435"/>
    </source>
</evidence>
<dbReference type="GO" id="GO:0008855">
    <property type="term" value="F:exodeoxyribonuclease VII activity"/>
    <property type="evidence" value="ECO:0007669"/>
    <property type="project" value="InterPro"/>
</dbReference>
<dbReference type="Pfam" id="PF02609">
    <property type="entry name" value="Exonuc_VII_S"/>
    <property type="match status" value="1"/>
</dbReference>
<evidence type="ECO:0000256" key="2">
    <source>
        <dbReference type="ARBA" id="ARBA00022490"/>
    </source>
</evidence>
<dbReference type="Proteomes" id="UP000190435">
    <property type="component" value="Unassembled WGS sequence"/>
</dbReference>
<evidence type="ECO:0000313" key="7">
    <source>
        <dbReference type="EMBL" id="OOR88467.1"/>
    </source>
</evidence>
<dbReference type="InterPro" id="IPR037004">
    <property type="entry name" value="Exonuc_VII_ssu_sf"/>
</dbReference>
<dbReference type="OrthoDB" id="9132715at2"/>
<evidence type="ECO:0000256" key="3">
    <source>
        <dbReference type="ARBA" id="ARBA00022722"/>
    </source>
</evidence>
<protein>
    <submittedName>
        <fullName evidence="7">Uncharacterized protein</fullName>
    </submittedName>
</protein>
<dbReference type="STRING" id="34060.B0181_08300"/>
<reference evidence="7 9" key="1">
    <citation type="submission" date="2017-02" db="EMBL/GenBank/DDBJ databases">
        <title>Draft genome sequence of Moraxella caviae CCUG 355 type strain.</title>
        <authorList>
            <person name="Engstrom-Jakobsson H."/>
            <person name="Salva-Serra F."/>
            <person name="Thorell K."/>
            <person name="Gonzales-Siles L."/>
            <person name="Karlsson R."/>
            <person name="Boulund F."/>
            <person name="Engstrand L."/>
            <person name="Moore E."/>
        </authorList>
    </citation>
    <scope>NUCLEOTIDE SEQUENCE [LARGE SCALE GENOMIC DNA]</scope>
    <source>
        <strain evidence="7 9">CCUG 355</strain>
    </source>
</reference>
<evidence type="ECO:0000256" key="1">
    <source>
        <dbReference type="ARBA" id="ARBA00009998"/>
    </source>
</evidence>
<keyword evidence="9" id="KW-1185">Reference proteome</keyword>
<gene>
    <name evidence="7" type="ORF">B0181_08300</name>
    <name evidence="8" type="ORF">NCTC10293_01939</name>
</gene>
<proteinExistence type="inferred from homology"/>